<evidence type="ECO:0000256" key="3">
    <source>
        <dbReference type="ARBA" id="ARBA00023002"/>
    </source>
</evidence>
<evidence type="ECO:0000313" key="7">
    <source>
        <dbReference type="EMBL" id="MFC3895202.1"/>
    </source>
</evidence>
<dbReference type="Gene3D" id="3.50.50.60">
    <property type="entry name" value="FAD/NAD(P)-binding domain"/>
    <property type="match status" value="1"/>
</dbReference>
<evidence type="ECO:0000256" key="1">
    <source>
        <dbReference type="ARBA" id="ARBA00022630"/>
    </source>
</evidence>
<feature type="domain" description="FAD-binding" evidence="6">
    <location>
        <begin position="50"/>
        <end position="217"/>
    </location>
</feature>
<name>A0ABV8BZN3_9PSEU</name>
<evidence type="ECO:0000259" key="6">
    <source>
        <dbReference type="Pfam" id="PF01494"/>
    </source>
</evidence>
<keyword evidence="8" id="KW-1185">Reference proteome</keyword>
<organism evidence="7 8">
    <name type="scientific">Lentzea rhizosphaerae</name>
    <dbReference type="NCBI Taxonomy" id="2041025"/>
    <lineage>
        <taxon>Bacteria</taxon>
        <taxon>Bacillati</taxon>
        <taxon>Actinomycetota</taxon>
        <taxon>Actinomycetes</taxon>
        <taxon>Pseudonocardiales</taxon>
        <taxon>Pseudonocardiaceae</taxon>
        <taxon>Lentzea</taxon>
    </lineage>
</organism>
<gene>
    <name evidence="7" type="ORF">ACFOWZ_27275</name>
</gene>
<sequence length="452" mass="48137">MIIDVVYVQDSQIQLPRSCAGRQSDAERGANSSAEPVPDVPEEANVSSFHVLIAGGGIGGLCLAQGLRKAGVSCTVYESAPGVVLTGYRLHMNGAGGRALQQCLPEHLFELYMQTSRTTPRREVMVILDHQARELGSRPHIGPPNDPDRPHTAVNRRTLRQIMNVGLEDVVQFGRAVRAYETDTDGVRVLLDDGTTAVGDVLVGADGINSVVRKQLLPDVSIVETETRALYSIAPLTAELAAGLPEALFDGFACASGPNGALFAYGAYQPRRPIAEAVAELAPAASIDPVDPYLMVNLGLPPATAPNWGDVPDLWRSSAQTLHSVMRTAVEGWHPALVGLVEHVDPTTIFPVAIRHLQPADPWPAGRVTLIGDAVHAMPPSFGSGANTALRDAAALSRVLAQAARGDRPVVEAVAQYESEMRAEVFPILRASADPRALDPNFLPDDVLAANR</sequence>
<reference evidence="8" key="1">
    <citation type="journal article" date="2019" name="Int. J. Syst. Evol. Microbiol.">
        <title>The Global Catalogue of Microorganisms (GCM) 10K type strain sequencing project: providing services to taxonomists for standard genome sequencing and annotation.</title>
        <authorList>
            <consortium name="The Broad Institute Genomics Platform"/>
            <consortium name="The Broad Institute Genome Sequencing Center for Infectious Disease"/>
            <person name="Wu L."/>
            <person name="Ma J."/>
        </authorList>
    </citation>
    <scope>NUCLEOTIDE SEQUENCE [LARGE SCALE GENOMIC DNA]</scope>
    <source>
        <strain evidence="8">CGMCC 4.7405</strain>
    </source>
</reference>
<dbReference type="RefSeq" id="WP_382376748.1">
    <property type="nucleotide sequence ID" value="NZ_JBHRZI010000023.1"/>
</dbReference>
<dbReference type="Pfam" id="PF01494">
    <property type="entry name" value="FAD_binding_3"/>
    <property type="match status" value="2"/>
</dbReference>
<evidence type="ECO:0000256" key="4">
    <source>
        <dbReference type="ARBA" id="ARBA00023033"/>
    </source>
</evidence>
<evidence type="ECO:0000313" key="8">
    <source>
        <dbReference type="Proteomes" id="UP001595690"/>
    </source>
</evidence>
<comment type="caution">
    <text evidence="7">The sequence shown here is derived from an EMBL/GenBank/DDBJ whole genome shotgun (WGS) entry which is preliminary data.</text>
</comment>
<dbReference type="SUPFAM" id="SSF51905">
    <property type="entry name" value="FAD/NAD(P)-binding domain"/>
    <property type="match status" value="1"/>
</dbReference>
<evidence type="ECO:0000256" key="2">
    <source>
        <dbReference type="ARBA" id="ARBA00022827"/>
    </source>
</evidence>
<keyword evidence="2" id="KW-0274">FAD</keyword>
<proteinExistence type="predicted"/>
<keyword evidence="1" id="KW-0285">Flavoprotein</keyword>
<keyword evidence="3" id="KW-0560">Oxidoreductase</keyword>
<dbReference type="PANTHER" id="PTHR47178:SF6">
    <property type="entry name" value="FAD-BINDING DOMAIN-CONTAINING PROTEIN"/>
    <property type="match status" value="1"/>
</dbReference>
<feature type="region of interest" description="Disordered" evidence="5">
    <location>
        <begin position="18"/>
        <end position="41"/>
    </location>
</feature>
<dbReference type="InterPro" id="IPR002938">
    <property type="entry name" value="FAD-bd"/>
</dbReference>
<dbReference type="EMBL" id="JBHRZI010000023">
    <property type="protein sequence ID" value="MFC3895202.1"/>
    <property type="molecule type" value="Genomic_DNA"/>
</dbReference>
<dbReference type="PANTHER" id="PTHR47178">
    <property type="entry name" value="MONOOXYGENASE, FAD-BINDING"/>
    <property type="match status" value="1"/>
</dbReference>
<dbReference type="Proteomes" id="UP001595690">
    <property type="component" value="Unassembled WGS sequence"/>
</dbReference>
<dbReference type="PRINTS" id="PR00420">
    <property type="entry name" value="RNGMNOXGNASE"/>
</dbReference>
<dbReference type="InterPro" id="IPR036188">
    <property type="entry name" value="FAD/NAD-bd_sf"/>
</dbReference>
<accession>A0ABV8BZN3</accession>
<keyword evidence="4" id="KW-0503">Monooxygenase</keyword>
<protein>
    <submittedName>
        <fullName evidence="7">FAD-dependent oxidoreductase</fullName>
    </submittedName>
</protein>
<feature type="domain" description="FAD-binding" evidence="6">
    <location>
        <begin position="358"/>
        <end position="423"/>
    </location>
</feature>
<evidence type="ECO:0000256" key="5">
    <source>
        <dbReference type="SAM" id="MobiDB-lite"/>
    </source>
</evidence>